<protein>
    <recommendedName>
        <fullName evidence="5">Mucin TcMUCII</fullName>
    </recommendedName>
</protein>
<evidence type="ECO:0000256" key="1">
    <source>
        <dbReference type="SAM" id="MobiDB-lite"/>
    </source>
</evidence>
<reference evidence="3 4" key="1">
    <citation type="journal article" date="2014" name="Genome Announc.">
        <title>Trypanosoma cruzi Clone Dm28c Draft Genome Sequence.</title>
        <authorList>
            <person name="Grisard E.C."/>
            <person name="Teixeira S.M."/>
            <person name="de Almeida L.G."/>
            <person name="Stoco P.H."/>
            <person name="Gerber A.L."/>
            <person name="Talavera-Lopez C."/>
            <person name="Lima O.C."/>
            <person name="Andersson B."/>
            <person name="de Vasconcelos A.T."/>
        </authorList>
    </citation>
    <scope>NUCLEOTIDE SEQUENCE [LARGE SCALE GENOMIC DNA]</scope>
    <source>
        <strain evidence="3 4">Dm28c</strain>
    </source>
</reference>
<evidence type="ECO:0000313" key="4">
    <source>
        <dbReference type="Proteomes" id="UP000017861"/>
    </source>
</evidence>
<organism evidence="3 4">
    <name type="scientific">Trypanosoma cruzi Dm28c</name>
    <dbReference type="NCBI Taxonomy" id="1416333"/>
    <lineage>
        <taxon>Eukaryota</taxon>
        <taxon>Discoba</taxon>
        <taxon>Euglenozoa</taxon>
        <taxon>Kinetoplastea</taxon>
        <taxon>Metakinetoplastina</taxon>
        <taxon>Trypanosomatida</taxon>
        <taxon>Trypanosomatidae</taxon>
        <taxon>Trypanosoma</taxon>
        <taxon>Schizotrypanum</taxon>
    </lineage>
</organism>
<dbReference type="VEuPathDB" id="TriTrypDB:TCDM_13631"/>
<keyword evidence="2" id="KW-0812">Transmembrane</keyword>
<dbReference type="AlphaFoldDB" id="V5AMN8"/>
<feature type="compositionally biased region" description="Basic residues" evidence="1">
    <location>
        <begin position="94"/>
        <end position="107"/>
    </location>
</feature>
<dbReference type="Proteomes" id="UP000017861">
    <property type="component" value="Unassembled WGS sequence"/>
</dbReference>
<gene>
    <name evidence="3" type="ORF">TCDM_13631</name>
</gene>
<proteinExistence type="predicted"/>
<evidence type="ECO:0008006" key="5">
    <source>
        <dbReference type="Google" id="ProtNLM"/>
    </source>
</evidence>
<feature type="transmembrane region" description="Helical" evidence="2">
    <location>
        <begin position="229"/>
        <end position="254"/>
    </location>
</feature>
<feature type="region of interest" description="Disordered" evidence="1">
    <location>
        <begin position="82"/>
        <end position="107"/>
    </location>
</feature>
<dbReference type="EMBL" id="AYLP01001158">
    <property type="protein sequence ID" value="ESS54937.1"/>
    <property type="molecule type" value="Genomic_DNA"/>
</dbReference>
<name>V5AMN8_TRYCR</name>
<comment type="caution">
    <text evidence="3">The sequence shown here is derived from an EMBL/GenBank/DDBJ whole genome shotgun (WGS) entry which is preliminary data.</text>
</comment>
<sequence>MLVNRLHHQIHRRGNVIQILQQRGPLQSREMVAEGDQDLPVWERIQMRCPMRYRQVVIRVRQGHPATRDYPRKRQIVSLKILPRKPLQPLRPPPRQRHQPRPPPLQHRHQVLRLQRRQPCRPPTHLHVFAKSTAASAALRGCVPRCCSLHPRWRTPLWAEEVCAGCACQHSTAGICARVLLPDVLNKRNNDCVLLHLLLLPCCVLRVVPRIRHVERIADTLTSMRTGALGLFFFFNFWFLIIVFYCFLNLWFAGRCASSAIALIPSVSWCVLLLRCCRLLLCVV</sequence>
<keyword evidence="2" id="KW-1133">Transmembrane helix</keyword>
<accession>V5AMN8</accession>
<evidence type="ECO:0000313" key="3">
    <source>
        <dbReference type="EMBL" id="ESS54937.1"/>
    </source>
</evidence>
<keyword evidence="2" id="KW-0472">Membrane</keyword>
<evidence type="ECO:0000256" key="2">
    <source>
        <dbReference type="SAM" id="Phobius"/>
    </source>
</evidence>